<dbReference type="InterPro" id="IPR019197">
    <property type="entry name" value="Biotin-prot_ligase_N"/>
</dbReference>
<dbReference type="Proteomes" id="UP001165080">
    <property type="component" value="Unassembled WGS sequence"/>
</dbReference>
<dbReference type="GO" id="GO:0004077">
    <property type="term" value="F:biotin--[biotin carboxyl-carrier protein] ligase activity"/>
    <property type="evidence" value="ECO:0007669"/>
    <property type="project" value="TreeGrafter"/>
</dbReference>
<evidence type="ECO:0000256" key="2">
    <source>
        <dbReference type="SAM" id="Phobius"/>
    </source>
</evidence>
<keyword evidence="2" id="KW-1133">Transmembrane helix</keyword>
<dbReference type="PANTHER" id="PTHR12835:SF5">
    <property type="entry name" value="BIOTIN--PROTEIN LIGASE"/>
    <property type="match status" value="1"/>
</dbReference>
<evidence type="ECO:0000313" key="5">
    <source>
        <dbReference type="Proteomes" id="UP001165080"/>
    </source>
</evidence>
<keyword evidence="2" id="KW-0472">Membrane</keyword>
<dbReference type="Pfam" id="PF09825">
    <property type="entry name" value="BPL_N"/>
    <property type="match status" value="2"/>
</dbReference>
<keyword evidence="5" id="KW-1185">Reference proteome</keyword>
<evidence type="ECO:0000256" key="1">
    <source>
        <dbReference type="SAM" id="MobiDB-lite"/>
    </source>
</evidence>
<gene>
    <name evidence="4" type="primary">PLEST006310</name>
    <name evidence="4" type="ORF">PLESTB_000917500</name>
</gene>
<feature type="compositionally biased region" description="Pro residues" evidence="1">
    <location>
        <begin position="231"/>
        <end position="240"/>
    </location>
</feature>
<feature type="domain" description="Biotin-protein ligase N-terminal" evidence="3">
    <location>
        <begin position="69"/>
        <end position="212"/>
    </location>
</feature>
<dbReference type="Gene3D" id="3.40.50.880">
    <property type="match status" value="1"/>
</dbReference>
<feature type="domain" description="Biotin-protein ligase N-terminal" evidence="3">
    <location>
        <begin position="376"/>
        <end position="473"/>
    </location>
</feature>
<dbReference type="GO" id="GO:0005737">
    <property type="term" value="C:cytoplasm"/>
    <property type="evidence" value="ECO:0007669"/>
    <property type="project" value="TreeGrafter"/>
</dbReference>
<dbReference type="PANTHER" id="PTHR12835">
    <property type="entry name" value="BIOTIN PROTEIN LIGASE"/>
    <property type="match status" value="1"/>
</dbReference>
<evidence type="ECO:0000259" key="3">
    <source>
        <dbReference type="Pfam" id="PF09825"/>
    </source>
</evidence>
<keyword evidence="2" id="KW-0812">Transmembrane</keyword>
<name>A0A9W6BMC0_9CHLO</name>
<accession>A0A9W6BMC0</accession>
<feature type="compositionally biased region" description="Basic and acidic residues" evidence="1">
    <location>
        <begin position="275"/>
        <end position="292"/>
    </location>
</feature>
<comment type="caution">
    <text evidence="4">The sequence shown here is derived from an EMBL/GenBank/DDBJ whole genome shotgun (WGS) entry which is preliminary data.</text>
</comment>
<dbReference type="InterPro" id="IPR029062">
    <property type="entry name" value="Class_I_gatase-like"/>
</dbReference>
<organism evidence="4 5">
    <name type="scientific">Pleodorina starrii</name>
    <dbReference type="NCBI Taxonomy" id="330485"/>
    <lineage>
        <taxon>Eukaryota</taxon>
        <taxon>Viridiplantae</taxon>
        <taxon>Chlorophyta</taxon>
        <taxon>core chlorophytes</taxon>
        <taxon>Chlorophyceae</taxon>
        <taxon>CS clade</taxon>
        <taxon>Chlamydomonadales</taxon>
        <taxon>Volvocaceae</taxon>
        <taxon>Pleodorina</taxon>
    </lineage>
</organism>
<dbReference type="SUPFAM" id="SSF52317">
    <property type="entry name" value="Class I glutamine amidotransferase-like"/>
    <property type="match status" value="1"/>
</dbReference>
<dbReference type="CDD" id="cd03144">
    <property type="entry name" value="GATase1_ScBLP_like"/>
    <property type="match status" value="1"/>
</dbReference>
<dbReference type="AlphaFoldDB" id="A0A9W6BMC0"/>
<feature type="transmembrane region" description="Helical" evidence="2">
    <location>
        <begin position="466"/>
        <end position="491"/>
    </location>
</feature>
<dbReference type="EMBL" id="BRXU01000011">
    <property type="protein sequence ID" value="GLC54896.1"/>
    <property type="molecule type" value="Genomic_DNA"/>
</dbReference>
<protein>
    <submittedName>
        <fullName evidence="4">Biotin holocarboxylase synthetase</fullName>
    </submittedName>
</protein>
<sequence length="529" mass="54313">MGMAPKPLQPTLHPTFKSPLPNHISFVPLRPRGGAARRPGSVLSRRVAMAAQPNEDAVGGAPPPPPPLEVLVYCGEGAGYHSARNTLRALQRCLAPGVEARLVGTSELLEGTWRERCLLFVMPGGADLPYCKHLNGHGNRLLRGYVEAGGSYLGICAGAYYACDRVEFEPGSPLEVIGDRELRFFPGTARGAAYPGFDYLSERGAWAAPLRFRPLPPSAVIRGGDDGVGAPSPPPPPRLPPRLGRHHLNLHQGCDAGSGGGGAAAAAAAGVSPRSTEHDVVTQAAEEGRGERQVSAGSNGGGRATDRELTHGSVEPVVSDPGGADGAGGEYDGWLYCRDYSNGGPVFVLERDLAGDLIGSAAGAASGGRAGDGELNGGGVSKGGDVSYDAVQGDTEVLAVYPELDNAMAAVRCRVGDGVAVLCGTHPEMPHTSLTAAVQLYDDRQARHVAALGSELAAWEPQRRRLWAALLMACCTATAAATAAAAAVAAATATRSAEEECGRAGPGVQVEDTDVEAVIAAAASAAVRA</sequence>
<evidence type="ECO:0000313" key="4">
    <source>
        <dbReference type="EMBL" id="GLC54896.1"/>
    </source>
</evidence>
<reference evidence="4 5" key="1">
    <citation type="journal article" date="2023" name="Commun. Biol.">
        <title>Reorganization of the ancestral sex-determining regions during the evolution of trioecy in Pleodorina starrii.</title>
        <authorList>
            <person name="Takahashi K."/>
            <person name="Suzuki S."/>
            <person name="Kawai-Toyooka H."/>
            <person name="Yamamoto K."/>
            <person name="Hamaji T."/>
            <person name="Ootsuki R."/>
            <person name="Yamaguchi H."/>
            <person name="Kawachi M."/>
            <person name="Higashiyama T."/>
            <person name="Nozaki H."/>
        </authorList>
    </citation>
    <scope>NUCLEOTIDE SEQUENCE [LARGE SCALE GENOMIC DNA]</scope>
    <source>
        <strain evidence="4 5">NIES-4479</strain>
    </source>
</reference>
<proteinExistence type="predicted"/>
<feature type="region of interest" description="Disordered" evidence="1">
    <location>
        <begin position="221"/>
        <end position="325"/>
    </location>
</feature>